<evidence type="ECO:0008006" key="3">
    <source>
        <dbReference type="Google" id="ProtNLM"/>
    </source>
</evidence>
<dbReference type="EMBL" id="SFCI01003195">
    <property type="protein sequence ID" value="TFY73189.1"/>
    <property type="molecule type" value="Genomic_DNA"/>
</dbReference>
<name>A0A4Y9ZI64_9AGAM</name>
<dbReference type="Proteomes" id="UP000298061">
    <property type="component" value="Unassembled WGS sequence"/>
</dbReference>
<feature type="non-terminal residue" evidence="1">
    <location>
        <position position="1"/>
    </location>
</feature>
<dbReference type="AlphaFoldDB" id="A0A4Y9ZI64"/>
<evidence type="ECO:0000313" key="1">
    <source>
        <dbReference type="EMBL" id="TFY73189.1"/>
    </source>
</evidence>
<evidence type="ECO:0000313" key="2">
    <source>
        <dbReference type="Proteomes" id="UP000298061"/>
    </source>
</evidence>
<comment type="caution">
    <text evidence="1">The sequence shown here is derived from an EMBL/GenBank/DDBJ whole genome shotgun (WGS) entry which is preliminary data.</text>
</comment>
<dbReference type="SUPFAM" id="SSF54277">
    <property type="entry name" value="CAD &amp; PB1 domains"/>
    <property type="match status" value="1"/>
</dbReference>
<protein>
    <recommendedName>
        <fullName evidence="3">PB1 domain-containing protein</fullName>
    </recommendedName>
</protein>
<dbReference type="OrthoDB" id="548867at2759"/>
<sequence length="81" mass="9189">TAFIKIKIFDRVSDDLIAIRVHPRVTHEQLVGKVQERLGGKVGALSYRESVGGAEDFVPLEQDQDLRIWLESTDKHVLYAD</sequence>
<keyword evidence="2" id="KW-1185">Reference proteome</keyword>
<reference evidence="1 2" key="1">
    <citation type="submission" date="2019-02" db="EMBL/GenBank/DDBJ databases">
        <title>Genome sequencing of the rare red list fungi Hericium alpestre (H. flagellum).</title>
        <authorList>
            <person name="Buettner E."/>
            <person name="Kellner H."/>
        </authorList>
    </citation>
    <scope>NUCLEOTIDE SEQUENCE [LARGE SCALE GENOMIC DNA]</scope>
    <source>
        <strain evidence="1 2">DSM 108284</strain>
    </source>
</reference>
<accession>A0A4Y9ZI64</accession>
<dbReference type="Gene3D" id="3.10.20.90">
    <property type="entry name" value="Phosphatidylinositol 3-kinase Catalytic Subunit, Chain A, domain 1"/>
    <property type="match status" value="1"/>
</dbReference>
<dbReference type="STRING" id="135208.A0A4Y9ZI64"/>
<gene>
    <name evidence="1" type="ORF">EWM64_g10823</name>
</gene>
<proteinExistence type="predicted"/>
<organism evidence="1 2">
    <name type="scientific">Hericium alpestre</name>
    <dbReference type="NCBI Taxonomy" id="135208"/>
    <lineage>
        <taxon>Eukaryota</taxon>
        <taxon>Fungi</taxon>
        <taxon>Dikarya</taxon>
        <taxon>Basidiomycota</taxon>
        <taxon>Agaricomycotina</taxon>
        <taxon>Agaricomycetes</taxon>
        <taxon>Russulales</taxon>
        <taxon>Hericiaceae</taxon>
        <taxon>Hericium</taxon>
    </lineage>
</organism>